<accession>A0ABS1WXQ1</accession>
<dbReference type="Proteomes" id="UP000661077">
    <property type="component" value="Unassembled WGS sequence"/>
</dbReference>
<comment type="caution">
    <text evidence="2">The sequence shown here is derived from an EMBL/GenBank/DDBJ whole genome shotgun (WGS) entry which is preliminary data.</text>
</comment>
<evidence type="ECO:0000313" key="3">
    <source>
        <dbReference type="Proteomes" id="UP000661077"/>
    </source>
</evidence>
<name>A0ABS1WXQ1_9GAMM</name>
<protein>
    <submittedName>
        <fullName evidence="2">Uncharacterized protein</fullName>
    </submittedName>
</protein>
<dbReference type="RefSeq" id="WP_203167778.1">
    <property type="nucleotide sequence ID" value="NZ_JAEVLS010000002.1"/>
</dbReference>
<evidence type="ECO:0000313" key="2">
    <source>
        <dbReference type="EMBL" id="MBM0105754.1"/>
    </source>
</evidence>
<keyword evidence="3" id="KW-1185">Reference proteome</keyword>
<feature type="signal peptide" evidence="1">
    <location>
        <begin position="1"/>
        <end position="22"/>
    </location>
</feature>
<organism evidence="2 3">
    <name type="scientific">Steroidobacter gossypii</name>
    <dbReference type="NCBI Taxonomy" id="2805490"/>
    <lineage>
        <taxon>Bacteria</taxon>
        <taxon>Pseudomonadati</taxon>
        <taxon>Pseudomonadota</taxon>
        <taxon>Gammaproteobacteria</taxon>
        <taxon>Steroidobacterales</taxon>
        <taxon>Steroidobacteraceae</taxon>
        <taxon>Steroidobacter</taxon>
    </lineage>
</organism>
<dbReference type="Pfam" id="PF19454">
    <property type="entry name" value="DUF5992"/>
    <property type="match status" value="1"/>
</dbReference>
<feature type="chain" id="PRO_5047486370" evidence="1">
    <location>
        <begin position="23"/>
        <end position="112"/>
    </location>
</feature>
<dbReference type="InterPro" id="IPR046034">
    <property type="entry name" value="DUF5992"/>
</dbReference>
<keyword evidence="1" id="KW-0732">Signal</keyword>
<sequence>MKAMLSVFVAAICVGASTPALCGDLVIGGRVVRVANTGNNASVFSVEIAGGSPNLCANGWITFPVSASSDPEIHKRAYAAALLALTTGMPVRVHNYHSNSCDAASYIEVEAS</sequence>
<evidence type="ECO:0000256" key="1">
    <source>
        <dbReference type="SAM" id="SignalP"/>
    </source>
</evidence>
<dbReference type="EMBL" id="JAEVLS010000002">
    <property type="protein sequence ID" value="MBM0105754.1"/>
    <property type="molecule type" value="Genomic_DNA"/>
</dbReference>
<gene>
    <name evidence="2" type="ORF">JM946_13515</name>
</gene>
<proteinExistence type="predicted"/>
<reference evidence="2 3" key="1">
    <citation type="journal article" date="2021" name="Int. J. Syst. Evol. Microbiol.">
        <title>Steroidobacter gossypii sp. nov., isolated from soil of cotton cropping field.</title>
        <authorList>
            <person name="Huang R."/>
            <person name="Yang S."/>
            <person name="Zhen C."/>
            <person name="Liu W."/>
        </authorList>
    </citation>
    <scope>NUCLEOTIDE SEQUENCE [LARGE SCALE GENOMIC DNA]</scope>
    <source>
        <strain evidence="2 3">S1-65</strain>
    </source>
</reference>